<evidence type="ECO:0000313" key="13">
    <source>
        <dbReference type="EMBL" id="UGS36599.1"/>
    </source>
</evidence>
<evidence type="ECO:0000256" key="9">
    <source>
        <dbReference type="ARBA" id="ARBA00023136"/>
    </source>
</evidence>
<feature type="compositionally biased region" description="Basic and acidic residues" evidence="11">
    <location>
        <begin position="319"/>
        <end position="332"/>
    </location>
</feature>
<dbReference type="RefSeq" id="WP_259310668.1">
    <property type="nucleotide sequence ID" value="NZ_CP087164.1"/>
</dbReference>
<dbReference type="Gene3D" id="3.30.2010.10">
    <property type="entry name" value="Metalloproteases ('zincins'), catalytic domain"/>
    <property type="match status" value="1"/>
</dbReference>
<dbReference type="AlphaFoldDB" id="A0A9E7C1E5"/>
<organism evidence="13 14">
    <name type="scientific">Capillimicrobium parvum</name>
    <dbReference type="NCBI Taxonomy" id="2884022"/>
    <lineage>
        <taxon>Bacteria</taxon>
        <taxon>Bacillati</taxon>
        <taxon>Actinomycetota</taxon>
        <taxon>Thermoleophilia</taxon>
        <taxon>Solirubrobacterales</taxon>
        <taxon>Capillimicrobiaceae</taxon>
        <taxon>Capillimicrobium</taxon>
    </lineage>
</organism>
<dbReference type="EMBL" id="CP087164">
    <property type="protein sequence ID" value="UGS36599.1"/>
    <property type="molecule type" value="Genomic_DNA"/>
</dbReference>
<dbReference type="InterPro" id="IPR001915">
    <property type="entry name" value="Peptidase_M48"/>
</dbReference>
<feature type="domain" description="Peptidase M48" evidence="12">
    <location>
        <begin position="86"/>
        <end position="260"/>
    </location>
</feature>
<evidence type="ECO:0000256" key="8">
    <source>
        <dbReference type="ARBA" id="ARBA00023049"/>
    </source>
</evidence>
<evidence type="ECO:0000256" key="1">
    <source>
        <dbReference type="ARBA" id="ARBA00022475"/>
    </source>
</evidence>
<keyword evidence="9" id="KW-0472">Membrane</keyword>
<dbReference type="GO" id="GO:0046872">
    <property type="term" value="F:metal ion binding"/>
    <property type="evidence" value="ECO:0007669"/>
    <property type="project" value="UniProtKB-KW"/>
</dbReference>
<evidence type="ECO:0000313" key="14">
    <source>
        <dbReference type="Proteomes" id="UP001162834"/>
    </source>
</evidence>
<keyword evidence="5 10" id="KW-0378">Hydrolase</keyword>
<feature type="compositionally biased region" description="Polar residues" evidence="11">
    <location>
        <begin position="301"/>
        <end position="317"/>
    </location>
</feature>
<comment type="cofactor">
    <cofactor evidence="10">
        <name>Zn(2+)</name>
        <dbReference type="ChEBI" id="CHEBI:29105"/>
    </cofactor>
    <text evidence="10">Binds 1 zinc ion per subunit.</text>
</comment>
<feature type="region of interest" description="Disordered" evidence="11">
    <location>
        <begin position="301"/>
        <end position="332"/>
    </location>
</feature>
<evidence type="ECO:0000256" key="6">
    <source>
        <dbReference type="ARBA" id="ARBA00022833"/>
    </source>
</evidence>
<keyword evidence="7" id="KW-1133">Transmembrane helix</keyword>
<reference evidence="13" key="1">
    <citation type="journal article" date="2022" name="Int. J. Syst. Evol. Microbiol.">
        <title>Pseudomonas aegrilactucae sp. nov. and Pseudomonas morbosilactucae sp. nov., pathogens causing bacterial rot of lettuce in Japan.</title>
        <authorList>
            <person name="Sawada H."/>
            <person name="Fujikawa T."/>
            <person name="Satou M."/>
        </authorList>
    </citation>
    <scope>NUCLEOTIDE SEQUENCE</scope>
    <source>
        <strain evidence="13">0166_1</strain>
    </source>
</reference>
<proteinExistence type="inferred from homology"/>
<comment type="similarity">
    <text evidence="10">Belongs to the peptidase M48 family.</text>
</comment>
<accession>A0A9E7C1E5</accession>
<dbReference type="GO" id="GO:0004222">
    <property type="term" value="F:metalloendopeptidase activity"/>
    <property type="evidence" value="ECO:0007669"/>
    <property type="project" value="InterPro"/>
</dbReference>
<evidence type="ECO:0000256" key="11">
    <source>
        <dbReference type="SAM" id="MobiDB-lite"/>
    </source>
</evidence>
<evidence type="ECO:0000256" key="3">
    <source>
        <dbReference type="ARBA" id="ARBA00022692"/>
    </source>
</evidence>
<sequence length="332" mass="36678">MTLPVHAYKLPEISPRAYQHPADRAATAALGKVPYLDDVVRKLIALGYERALRAASLGAAVRLGQHQLPHIWVLHREAFNALDIEQVPDLYMTQFPLANAATIGVDKPVVLLNSELVRLLDDEGRRAVLAHEAAHVHSDHVLYQTALIILIRLGGAARLPLLAGLPLAAIQLALLEWFRNAELSCDRAAALVTRDPIAVCRSLMIITAGEAAAELNLDAFIQQAMDYDEGRGLDRLTRLTQDLRLTHPMPVRRVRELLAWVRSGEYDRIAGGEYIRRGQEPPLRDEVDAAQDHYTKRVTDAFSQAGSSVSDVGQQLSDWLKRQRPDGEGDAG</sequence>
<keyword evidence="3" id="KW-0812">Transmembrane</keyword>
<keyword evidence="4" id="KW-0479">Metal-binding</keyword>
<evidence type="ECO:0000256" key="4">
    <source>
        <dbReference type="ARBA" id="ARBA00022723"/>
    </source>
</evidence>
<evidence type="ECO:0000256" key="5">
    <source>
        <dbReference type="ARBA" id="ARBA00022801"/>
    </source>
</evidence>
<dbReference type="PANTHER" id="PTHR43221">
    <property type="entry name" value="PROTEASE HTPX"/>
    <property type="match status" value="1"/>
</dbReference>
<dbReference type="CDD" id="cd07325">
    <property type="entry name" value="M48_Ste24p_like"/>
    <property type="match status" value="1"/>
</dbReference>
<keyword evidence="8 10" id="KW-0482">Metalloprotease</keyword>
<dbReference type="PANTHER" id="PTHR43221:SF3">
    <property type="entry name" value="SLL1280 PROTEIN"/>
    <property type="match status" value="1"/>
</dbReference>
<dbReference type="InterPro" id="IPR050083">
    <property type="entry name" value="HtpX_protease"/>
</dbReference>
<name>A0A9E7C1E5_9ACTN</name>
<dbReference type="GO" id="GO:0006508">
    <property type="term" value="P:proteolysis"/>
    <property type="evidence" value="ECO:0007669"/>
    <property type="project" value="UniProtKB-KW"/>
</dbReference>
<gene>
    <name evidence="13" type="ORF">DSM104329_03007</name>
</gene>
<keyword evidence="1" id="KW-1003">Cell membrane</keyword>
<evidence type="ECO:0000256" key="2">
    <source>
        <dbReference type="ARBA" id="ARBA00022670"/>
    </source>
</evidence>
<evidence type="ECO:0000256" key="7">
    <source>
        <dbReference type="ARBA" id="ARBA00022989"/>
    </source>
</evidence>
<dbReference type="KEGG" id="sbae:DSM104329_03007"/>
<evidence type="ECO:0000256" key="10">
    <source>
        <dbReference type="RuleBase" id="RU003983"/>
    </source>
</evidence>
<dbReference type="Pfam" id="PF01435">
    <property type="entry name" value="Peptidase_M48"/>
    <property type="match status" value="1"/>
</dbReference>
<protein>
    <recommendedName>
        <fullName evidence="12">Peptidase M48 domain-containing protein</fullName>
    </recommendedName>
</protein>
<evidence type="ECO:0000259" key="12">
    <source>
        <dbReference type="Pfam" id="PF01435"/>
    </source>
</evidence>
<dbReference type="Proteomes" id="UP001162834">
    <property type="component" value="Chromosome"/>
</dbReference>
<keyword evidence="6 10" id="KW-0862">Zinc</keyword>
<keyword evidence="14" id="KW-1185">Reference proteome</keyword>
<keyword evidence="2 10" id="KW-0645">Protease</keyword>